<evidence type="ECO:0000313" key="5">
    <source>
        <dbReference type="EMBL" id="ANY79381.1"/>
    </source>
</evidence>
<evidence type="ECO:0000259" key="4">
    <source>
        <dbReference type="PROSITE" id="PS50949"/>
    </source>
</evidence>
<dbReference type="Pfam" id="PF00392">
    <property type="entry name" value="GntR"/>
    <property type="match status" value="1"/>
</dbReference>
<dbReference type="SMART" id="SM00345">
    <property type="entry name" value="HTH_GNTR"/>
    <property type="match status" value="1"/>
</dbReference>
<dbReference type="InterPro" id="IPR011663">
    <property type="entry name" value="UTRA"/>
</dbReference>
<dbReference type="CDD" id="cd07377">
    <property type="entry name" value="WHTH_GntR"/>
    <property type="match status" value="1"/>
</dbReference>
<dbReference type="AlphaFoldDB" id="A0A1B2EHD3"/>
<gene>
    <name evidence="5" type="ORF">BB934_15100</name>
</gene>
<dbReference type="PRINTS" id="PR00035">
    <property type="entry name" value="HTHGNTR"/>
</dbReference>
<dbReference type="GO" id="GO:0003677">
    <property type="term" value="F:DNA binding"/>
    <property type="evidence" value="ECO:0007669"/>
    <property type="project" value="UniProtKB-KW"/>
</dbReference>
<dbReference type="GO" id="GO:0045892">
    <property type="term" value="P:negative regulation of DNA-templated transcription"/>
    <property type="evidence" value="ECO:0007669"/>
    <property type="project" value="TreeGrafter"/>
</dbReference>
<dbReference type="InterPro" id="IPR050679">
    <property type="entry name" value="Bact_HTH_transcr_reg"/>
</dbReference>
<proteinExistence type="predicted"/>
<feature type="domain" description="HTH gntR-type" evidence="4">
    <location>
        <begin position="20"/>
        <end position="88"/>
    </location>
</feature>
<dbReference type="InterPro" id="IPR036390">
    <property type="entry name" value="WH_DNA-bd_sf"/>
</dbReference>
<evidence type="ECO:0000256" key="1">
    <source>
        <dbReference type="ARBA" id="ARBA00023015"/>
    </source>
</evidence>
<dbReference type="Gene3D" id="1.10.10.10">
    <property type="entry name" value="Winged helix-like DNA-binding domain superfamily/Winged helix DNA-binding domain"/>
    <property type="match status" value="1"/>
</dbReference>
<dbReference type="EMBL" id="CP016616">
    <property type="protein sequence ID" value="ANY79381.1"/>
    <property type="molecule type" value="Genomic_DNA"/>
</dbReference>
<dbReference type="PROSITE" id="PS50949">
    <property type="entry name" value="HTH_GNTR"/>
    <property type="match status" value="1"/>
</dbReference>
<dbReference type="SMART" id="SM00866">
    <property type="entry name" value="UTRA"/>
    <property type="match status" value="1"/>
</dbReference>
<reference evidence="5" key="1">
    <citation type="submission" date="2016-07" db="EMBL/GenBank/DDBJ databases">
        <title>Microvirga ossetica sp. nov. a new species of rhizobia isolated from root nodules of the legume species Vicia alpestris Steven originated from North Ossetia region in the Caucasus.</title>
        <authorList>
            <person name="Safronova V.I."/>
            <person name="Kuznetsova I.G."/>
            <person name="Sazanova A.L."/>
            <person name="Belimov A."/>
            <person name="Andronov E."/>
            <person name="Osledkin Y.S."/>
            <person name="Onishchuk O.P."/>
            <person name="Kurchak O.N."/>
            <person name="Shaposhnikov A.I."/>
            <person name="Willems A."/>
            <person name="Tikhonovich I.A."/>
        </authorList>
    </citation>
    <scope>NUCLEOTIDE SEQUENCE [LARGE SCALE GENOMIC DNA]</scope>
    <source>
        <strain evidence="5">V5/3M</strain>
    </source>
</reference>
<keyword evidence="2" id="KW-0238">DNA-binding</keyword>
<protein>
    <submittedName>
        <fullName evidence="5">GntR family transcriptional regulator</fullName>
    </submittedName>
</protein>
<name>A0A1B2EHD3_9HYPH</name>
<keyword evidence="3" id="KW-0804">Transcription</keyword>
<keyword evidence="1" id="KW-0805">Transcription regulation</keyword>
<sequence length="261" mass="28220">MTEPSGEALAFLPLDDGNPTPLYLQLQQSIEDAVRKGALKADAALPGERDLAKQLGISRVTVRKAITGLVQKGVLVQRWGSGTFIAPQMRLEQPLSRLSSFTDDMSARGLKSSAVMLSQSTGPASTDELMALGLSPGDLVSRVNRLRLANGIPMAIENAVVPSRVLPDPSLVKQSLYAVLHDQGFMPTRALQRLHAVLLSEEQASLLGVPPKSPALYIERRSFTAGGEVVEFTSSYYRGDAYDFVAELTISQPERMQNDDA</sequence>
<organism evidence="5">
    <name type="scientific">Microvirga ossetica</name>
    <dbReference type="NCBI Taxonomy" id="1882682"/>
    <lineage>
        <taxon>Bacteria</taxon>
        <taxon>Pseudomonadati</taxon>
        <taxon>Pseudomonadota</taxon>
        <taxon>Alphaproteobacteria</taxon>
        <taxon>Hyphomicrobiales</taxon>
        <taxon>Methylobacteriaceae</taxon>
        <taxon>Microvirga</taxon>
    </lineage>
</organism>
<evidence type="ECO:0000256" key="3">
    <source>
        <dbReference type="ARBA" id="ARBA00023163"/>
    </source>
</evidence>
<dbReference type="SUPFAM" id="SSF64288">
    <property type="entry name" value="Chorismate lyase-like"/>
    <property type="match status" value="1"/>
</dbReference>
<dbReference type="PANTHER" id="PTHR44846">
    <property type="entry name" value="MANNOSYL-D-GLYCERATE TRANSPORT/METABOLISM SYSTEM REPRESSOR MNGR-RELATED"/>
    <property type="match status" value="1"/>
</dbReference>
<dbReference type="InterPro" id="IPR028978">
    <property type="entry name" value="Chorismate_lyase_/UTRA_dom_sf"/>
</dbReference>
<dbReference type="InterPro" id="IPR000524">
    <property type="entry name" value="Tscrpt_reg_HTH_GntR"/>
</dbReference>
<dbReference type="KEGG" id="moc:BB934_15100"/>
<dbReference type="Gene3D" id="3.40.1410.10">
    <property type="entry name" value="Chorismate lyase-like"/>
    <property type="match status" value="1"/>
</dbReference>
<evidence type="ECO:0000256" key="2">
    <source>
        <dbReference type="ARBA" id="ARBA00023125"/>
    </source>
</evidence>
<dbReference type="Pfam" id="PF07702">
    <property type="entry name" value="UTRA"/>
    <property type="match status" value="1"/>
</dbReference>
<dbReference type="SUPFAM" id="SSF46785">
    <property type="entry name" value="Winged helix' DNA-binding domain"/>
    <property type="match status" value="1"/>
</dbReference>
<dbReference type="OrthoDB" id="7173258at2"/>
<dbReference type="InterPro" id="IPR036388">
    <property type="entry name" value="WH-like_DNA-bd_sf"/>
</dbReference>
<accession>A0A1B2EHD3</accession>
<dbReference type="PANTHER" id="PTHR44846:SF1">
    <property type="entry name" value="MANNOSYL-D-GLYCERATE TRANSPORT_METABOLISM SYSTEM REPRESSOR MNGR-RELATED"/>
    <property type="match status" value="1"/>
</dbReference>
<dbReference type="RefSeq" id="WP_099510392.1">
    <property type="nucleotide sequence ID" value="NZ_CP016616.1"/>
</dbReference>
<dbReference type="GO" id="GO:0003700">
    <property type="term" value="F:DNA-binding transcription factor activity"/>
    <property type="evidence" value="ECO:0007669"/>
    <property type="project" value="InterPro"/>
</dbReference>